<dbReference type="GO" id="GO:0015628">
    <property type="term" value="P:protein secretion by the type II secretion system"/>
    <property type="evidence" value="ECO:0007669"/>
    <property type="project" value="InterPro"/>
</dbReference>
<evidence type="ECO:0000256" key="4">
    <source>
        <dbReference type="ARBA" id="ARBA00022475"/>
    </source>
</evidence>
<keyword evidence="8 10" id="KW-1133">Transmembrane helix</keyword>
<keyword evidence="7" id="KW-0653">Protein transport</keyword>
<keyword evidence="3" id="KW-0813">Transport</keyword>
<sequence>MNALKSWFLMLSSREKTLVAIATVAVIVMLFWLIILNPILSSHESLTKLTQSKQTELQLMQRQSVIVKQLQQQSRGIKTKKVTGNPQQLIEKALQTWRLKSTLQRMQSRGANKVILSLKNAEADKVMRFIHDLEQKYALNSNEMILKKSKTIGMVDVRLILERK</sequence>
<keyword evidence="6 10" id="KW-0812">Transmembrane</keyword>
<organism evidence="11">
    <name type="scientific">Leucothrix mucor</name>
    <dbReference type="NCBI Taxonomy" id="45248"/>
    <lineage>
        <taxon>Bacteria</taxon>
        <taxon>Pseudomonadati</taxon>
        <taxon>Pseudomonadota</taxon>
        <taxon>Gammaproteobacteria</taxon>
        <taxon>Thiotrichales</taxon>
        <taxon>Thiotrichaceae</taxon>
        <taxon>Leucothrix</taxon>
    </lineage>
</organism>
<keyword evidence="4" id="KW-1003">Cell membrane</keyword>
<dbReference type="GO" id="GO:0005886">
    <property type="term" value="C:plasma membrane"/>
    <property type="evidence" value="ECO:0007669"/>
    <property type="project" value="UniProtKB-SubCell"/>
</dbReference>
<feature type="transmembrane region" description="Helical" evidence="10">
    <location>
        <begin position="20"/>
        <end position="40"/>
    </location>
</feature>
<protein>
    <submittedName>
        <fullName evidence="11">Type II secretion system protein M</fullName>
    </submittedName>
</protein>
<evidence type="ECO:0000256" key="8">
    <source>
        <dbReference type="ARBA" id="ARBA00022989"/>
    </source>
</evidence>
<dbReference type="AlphaFoldDB" id="A0A7V2SYA8"/>
<dbReference type="InterPro" id="IPR007690">
    <property type="entry name" value="T2SS_GspM"/>
</dbReference>
<evidence type="ECO:0000256" key="7">
    <source>
        <dbReference type="ARBA" id="ARBA00022927"/>
    </source>
</evidence>
<evidence type="ECO:0000256" key="1">
    <source>
        <dbReference type="ARBA" id="ARBA00004377"/>
    </source>
</evidence>
<gene>
    <name evidence="11" type="ORF">ENJ51_01035</name>
</gene>
<keyword evidence="9 10" id="KW-0472">Membrane</keyword>
<dbReference type="SUPFAM" id="SSF103054">
    <property type="entry name" value="General secretion pathway protein M, EpsM"/>
    <property type="match status" value="1"/>
</dbReference>
<name>A0A7V2SYA8_LEUMU</name>
<comment type="similarity">
    <text evidence="2">Belongs to the GSP M family.</text>
</comment>
<keyword evidence="5" id="KW-0997">Cell inner membrane</keyword>
<evidence type="ECO:0000256" key="5">
    <source>
        <dbReference type="ARBA" id="ARBA00022519"/>
    </source>
</evidence>
<comment type="caution">
    <text evidence="11">The sequence shown here is derived from an EMBL/GenBank/DDBJ whole genome shotgun (WGS) entry which is preliminary data.</text>
</comment>
<evidence type="ECO:0000256" key="10">
    <source>
        <dbReference type="SAM" id="Phobius"/>
    </source>
</evidence>
<evidence type="ECO:0000256" key="9">
    <source>
        <dbReference type="ARBA" id="ARBA00023136"/>
    </source>
</evidence>
<comment type="subcellular location">
    <subcellularLocation>
        <location evidence="1">Cell inner membrane</location>
        <topology evidence="1">Single-pass membrane protein</topology>
    </subcellularLocation>
</comment>
<reference evidence="11" key="1">
    <citation type="journal article" date="2020" name="mSystems">
        <title>Genome- and Community-Level Interaction Insights into Carbon Utilization and Element Cycling Functions of Hydrothermarchaeota in Hydrothermal Sediment.</title>
        <authorList>
            <person name="Zhou Z."/>
            <person name="Liu Y."/>
            <person name="Xu W."/>
            <person name="Pan J."/>
            <person name="Luo Z.H."/>
            <person name="Li M."/>
        </authorList>
    </citation>
    <scope>NUCLEOTIDE SEQUENCE [LARGE SCALE GENOMIC DNA]</scope>
    <source>
        <strain evidence="11">HyVt-493</strain>
    </source>
</reference>
<evidence type="ECO:0000256" key="2">
    <source>
        <dbReference type="ARBA" id="ARBA00010637"/>
    </source>
</evidence>
<evidence type="ECO:0000256" key="6">
    <source>
        <dbReference type="ARBA" id="ARBA00022692"/>
    </source>
</evidence>
<evidence type="ECO:0000313" key="11">
    <source>
        <dbReference type="EMBL" id="HFC91375.1"/>
    </source>
</evidence>
<dbReference type="InterPro" id="IPR023229">
    <property type="entry name" value="T2SS_M_periplasmic_sf"/>
</dbReference>
<dbReference type="EMBL" id="DRMS01000041">
    <property type="protein sequence ID" value="HFC91375.1"/>
    <property type="molecule type" value="Genomic_DNA"/>
</dbReference>
<accession>A0A7V2SYA8</accession>
<proteinExistence type="inferred from homology"/>
<dbReference type="Pfam" id="PF04612">
    <property type="entry name" value="T2SSM"/>
    <property type="match status" value="1"/>
</dbReference>
<evidence type="ECO:0000256" key="3">
    <source>
        <dbReference type="ARBA" id="ARBA00022448"/>
    </source>
</evidence>
<dbReference type="GO" id="GO:0015627">
    <property type="term" value="C:type II protein secretion system complex"/>
    <property type="evidence" value="ECO:0007669"/>
    <property type="project" value="InterPro"/>
</dbReference>
<dbReference type="Gene3D" id="3.30.1360.100">
    <property type="entry name" value="General secretion pathway protein M, EpsM"/>
    <property type="match status" value="1"/>
</dbReference>
<dbReference type="Proteomes" id="UP000885750">
    <property type="component" value="Unassembled WGS sequence"/>
</dbReference>